<proteinExistence type="predicted"/>
<keyword evidence="2" id="KW-1185">Reference proteome</keyword>
<reference evidence="2" key="1">
    <citation type="submission" date="2020-05" db="EMBL/GenBank/DDBJ databases">
        <title>Frigoriglobus tundricola gen. nov., sp. nov., a psychrotolerant cellulolytic planctomycete of the family Gemmataceae with two divergent copies of 16S rRNA gene.</title>
        <authorList>
            <person name="Kulichevskaya I.S."/>
            <person name="Ivanova A.A."/>
            <person name="Naumoff D.G."/>
            <person name="Beletsky A.V."/>
            <person name="Rijpstra W.I.C."/>
            <person name="Sinninghe Damste J.S."/>
            <person name="Mardanov A.V."/>
            <person name="Ravin N.V."/>
            <person name="Dedysh S.N."/>
        </authorList>
    </citation>
    <scope>NUCLEOTIDE SEQUENCE [LARGE SCALE GENOMIC DNA]</scope>
    <source>
        <strain evidence="2">PL17</strain>
    </source>
</reference>
<sequence length="38" mass="4268">MTNDAPFESIGYVSRDQPYWRLTQAVRQSQPSPGEPSA</sequence>
<evidence type="ECO:0000313" key="1">
    <source>
        <dbReference type="EMBL" id="QJW94457.1"/>
    </source>
</evidence>
<evidence type="ECO:0000313" key="2">
    <source>
        <dbReference type="Proteomes" id="UP000503447"/>
    </source>
</evidence>
<organism evidence="1 2">
    <name type="scientific">Frigoriglobus tundricola</name>
    <dbReference type="NCBI Taxonomy" id="2774151"/>
    <lineage>
        <taxon>Bacteria</taxon>
        <taxon>Pseudomonadati</taxon>
        <taxon>Planctomycetota</taxon>
        <taxon>Planctomycetia</taxon>
        <taxon>Gemmatales</taxon>
        <taxon>Gemmataceae</taxon>
        <taxon>Frigoriglobus</taxon>
    </lineage>
</organism>
<gene>
    <name evidence="1" type="ORF">FTUN_1977</name>
</gene>
<dbReference type="AlphaFoldDB" id="A0A6M5YK98"/>
<dbReference type="KEGG" id="ftj:FTUN_1977"/>
<dbReference type="Proteomes" id="UP000503447">
    <property type="component" value="Chromosome"/>
</dbReference>
<accession>A0A6M5YK98</accession>
<name>A0A6M5YK98_9BACT</name>
<protein>
    <submittedName>
        <fullName evidence="1">Uncharacterized protein</fullName>
    </submittedName>
</protein>
<dbReference type="EMBL" id="CP053452">
    <property type="protein sequence ID" value="QJW94457.1"/>
    <property type="molecule type" value="Genomic_DNA"/>
</dbReference>